<evidence type="ECO:0000256" key="1">
    <source>
        <dbReference type="ARBA" id="ARBA00022801"/>
    </source>
</evidence>
<evidence type="ECO:0000313" key="4">
    <source>
        <dbReference type="EMBL" id="GES11132.1"/>
    </source>
</evidence>
<evidence type="ECO:0000259" key="3">
    <source>
        <dbReference type="Pfam" id="PF00857"/>
    </source>
</evidence>
<protein>
    <submittedName>
        <fullName evidence="4">Isochorismatase</fullName>
    </submittedName>
</protein>
<sequence>MPHHYVYEERRPLPDDGRYHDFVVPDRTAVVSIDMHQGHLSDSPLCPCPAPRGRDIVAGIDDFHREARAAGIPIIHVRSELRSSGVDDVRGIPSAWRTTFPEFVGDIPNAAEHALAGSPWTAFATEIDPRDEIVTGKKRLSAFYPTDLDFLLRQMGVTAVALDGIMADCCVLNTAFDASNLGYRVLVARDLVRGTDERLERAALSMMSLHMALVMDADDILDAWGATTDRLPPGPENPRSARPVRGVG</sequence>
<dbReference type="Proteomes" id="UP000331127">
    <property type="component" value="Unassembled WGS sequence"/>
</dbReference>
<dbReference type="InterPro" id="IPR036380">
    <property type="entry name" value="Isochorismatase-like_sf"/>
</dbReference>
<name>A0A5M3WSI6_9ACTN</name>
<feature type="region of interest" description="Disordered" evidence="2">
    <location>
        <begin position="226"/>
        <end position="248"/>
    </location>
</feature>
<keyword evidence="1" id="KW-0378">Hydrolase</keyword>
<dbReference type="Pfam" id="PF00857">
    <property type="entry name" value="Isochorismatase"/>
    <property type="match status" value="1"/>
</dbReference>
<organism evidence="4 5">
    <name type="scientific">Acrocarpospora macrocephala</name>
    <dbReference type="NCBI Taxonomy" id="150177"/>
    <lineage>
        <taxon>Bacteria</taxon>
        <taxon>Bacillati</taxon>
        <taxon>Actinomycetota</taxon>
        <taxon>Actinomycetes</taxon>
        <taxon>Streptosporangiales</taxon>
        <taxon>Streptosporangiaceae</taxon>
        <taxon>Acrocarpospora</taxon>
    </lineage>
</organism>
<dbReference type="RefSeq" id="WP_155356520.1">
    <property type="nucleotide sequence ID" value="NZ_BAAAHL010000018.1"/>
</dbReference>
<dbReference type="EMBL" id="BLAE01000027">
    <property type="protein sequence ID" value="GES11132.1"/>
    <property type="molecule type" value="Genomic_DNA"/>
</dbReference>
<dbReference type="PANTHER" id="PTHR43540:SF6">
    <property type="entry name" value="ISOCHORISMATASE-LIKE DOMAIN-CONTAINING PROTEIN"/>
    <property type="match status" value="1"/>
</dbReference>
<dbReference type="InterPro" id="IPR000868">
    <property type="entry name" value="Isochorismatase-like_dom"/>
</dbReference>
<dbReference type="SUPFAM" id="SSF52499">
    <property type="entry name" value="Isochorismatase-like hydrolases"/>
    <property type="match status" value="1"/>
</dbReference>
<dbReference type="AlphaFoldDB" id="A0A5M3WSI6"/>
<dbReference type="CDD" id="cd00431">
    <property type="entry name" value="cysteine_hydrolases"/>
    <property type="match status" value="1"/>
</dbReference>
<dbReference type="PANTHER" id="PTHR43540">
    <property type="entry name" value="PEROXYUREIDOACRYLATE/UREIDOACRYLATE AMIDOHYDROLASE-RELATED"/>
    <property type="match status" value="1"/>
</dbReference>
<comment type="caution">
    <text evidence="4">The sequence shown here is derived from an EMBL/GenBank/DDBJ whole genome shotgun (WGS) entry which is preliminary data.</text>
</comment>
<dbReference type="OrthoDB" id="3174612at2"/>
<accession>A0A5M3WSI6</accession>
<reference evidence="4 5" key="1">
    <citation type="submission" date="2019-10" db="EMBL/GenBank/DDBJ databases">
        <title>Whole genome shotgun sequence of Acrocarpospora macrocephala NBRC 16266.</title>
        <authorList>
            <person name="Ichikawa N."/>
            <person name="Kimura A."/>
            <person name="Kitahashi Y."/>
            <person name="Komaki H."/>
            <person name="Oguchi A."/>
        </authorList>
    </citation>
    <scope>NUCLEOTIDE SEQUENCE [LARGE SCALE GENOMIC DNA]</scope>
    <source>
        <strain evidence="4 5">NBRC 16266</strain>
    </source>
</reference>
<evidence type="ECO:0000256" key="2">
    <source>
        <dbReference type="SAM" id="MobiDB-lite"/>
    </source>
</evidence>
<evidence type="ECO:0000313" key="5">
    <source>
        <dbReference type="Proteomes" id="UP000331127"/>
    </source>
</evidence>
<gene>
    <name evidence="4" type="ORF">Amac_047290</name>
</gene>
<feature type="domain" description="Isochorismatase-like" evidence="3">
    <location>
        <begin position="28"/>
        <end position="219"/>
    </location>
</feature>
<keyword evidence="5" id="KW-1185">Reference proteome</keyword>
<dbReference type="Gene3D" id="3.40.50.850">
    <property type="entry name" value="Isochorismatase-like"/>
    <property type="match status" value="1"/>
</dbReference>
<proteinExistence type="predicted"/>
<dbReference type="InterPro" id="IPR050272">
    <property type="entry name" value="Isochorismatase-like_hydrls"/>
</dbReference>
<dbReference type="GO" id="GO:0016787">
    <property type="term" value="F:hydrolase activity"/>
    <property type="evidence" value="ECO:0007669"/>
    <property type="project" value="UniProtKB-KW"/>
</dbReference>